<dbReference type="PANTHER" id="PTHR43477">
    <property type="entry name" value="DIHYDROANTICAPSIN 7-DEHYDROGENASE"/>
    <property type="match status" value="1"/>
</dbReference>
<gene>
    <name evidence="3" type="ORF">EJ06DRAFT_195224</name>
</gene>
<proteinExistence type="inferred from homology"/>
<protein>
    <submittedName>
        <fullName evidence="3">NAD(P)-binding protein</fullName>
    </submittedName>
</protein>
<dbReference type="CDD" id="cd05233">
    <property type="entry name" value="SDR_c"/>
    <property type="match status" value="1"/>
</dbReference>
<dbReference type="Pfam" id="PF13561">
    <property type="entry name" value="adh_short_C2"/>
    <property type="match status" value="1"/>
</dbReference>
<dbReference type="Gene3D" id="3.40.50.720">
    <property type="entry name" value="NAD(P)-binding Rossmann-like Domain"/>
    <property type="match status" value="1"/>
</dbReference>
<dbReference type="InterPro" id="IPR036291">
    <property type="entry name" value="NAD(P)-bd_dom_sf"/>
</dbReference>
<dbReference type="EMBL" id="ML996688">
    <property type="protein sequence ID" value="KAF2404288.1"/>
    <property type="molecule type" value="Genomic_DNA"/>
</dbReference>
<comment type="similarity">
    <text evidence="1">Belongs to the short-chain dehydrogenases/reductases (SDR) family.</text>
</comment>
<dbReference type="PANTHER" id="PTHR43477:SF1">
    <property type="entry name" value="DIHYDROANTICAPSIN 7-DEHYDROGENASE"/>
    <property type="match status" value="1"/>
</dbReference>
<evidence type="ECO:0000256" key="1">
    <source>
        <dbReference type="ARBA" id="ARBA00006484"/>
    </source>
</evidence>
<keyword evidence="4" id="KW-1185">Reference proteome</keyword>
<dbReference type="GO" id="GO:0016491">
    <property type="term" value="F:oxidoreductase activity"/>
    <property type="evidence" value="ECO:0007669"/>
    <property type="project" value="UniProtKB-KW"/>
</dbReference>
<evidence type="ECO:0000313" key="4">
    <source>
        <dbReference type="Proteomes" id="UP000799640"/>
    </source>
</evidence>
<organism evidence="3 4">
    <name type="scientific">Trichodelitschia bisporula</name>
    <dbReference type="NCBI Taxonomy" id="703511"/>
    <lineage>
        <taxon>Eukaryota</taxon>
        <taxon>Fungi</taxon>
        <taxon>Dikarya</taxon>
        <taxon>Ascomycota</taxon>
        <taxon>Pezizomycotina</taxon>
        <taxon>Dothideomycetes</taxon>
        <taxon>Dothideomycetes incertae sedis</taxon>
        <taxon>Phaeotrichales</taxon>
        <taxon>Phaeotrichaceae</taxon>
        <taxon>Trichodelitschia</taxon>
    </lineage>
</organism>
<dbReference type="Proteomes" id="UP000799640">
    <property type="component" value="Unassembled WGS sequence"/>
</dbReference>
<dbReference type="OrthoDB" id="498125at2759"/>
<keyword evidence="2" id="KW-0560">Oxidoreductase</keyword>
<reference evidence="3" key="1">
    <citation type="journal article" date="2020" name="Stud. Mycol.">
        <title>101 Dothideomycetes genomes: a test case for predicting lifestyles and emergence of pathogens.</title>
        <authorList>
            <person name="Haridas S."/>
            <person name="Albert R."/>
            <person name="Binder M."/>
            <person name="Bloem J."/>
            <person name="Labutti K."/>
            <person name="Salamov A."/>
            <person name="Andreopoulos B."/>
            <person name="Baker S."/>
            <person name="Barry K."/>
            <person name="Bills G."/>
            <person name="Bluhm B."/>
            <person name="Cannon C."/>
            <person name="Castanera R."/>
            <person name="Culley D."/>
            <person name="Daum C."/>
            <person name="Ezra D."/>
            <person name="Gonzalez J."/>
            <person name="Henrissat B."/>
            <person name="Kuo A."/>
            <person name="Liang C."/>
            <person name="Lipzen A."/>
            <person name="Lutzoni F."/>
            <person name="Magnuson J."/>
            <person name="Mondo S."/>
            <person name="Nolan M."/>
            <person name="Ohm R."/>
            <person name="Pangilinan J."/>
            <person name="Park H.-J."/>
            <person name="Ramirez L."/>
            <person name="Alfaro M."/>
            <person name="Sun H."/>
            <person name="Tritt A."/>
            <person name="Yoshinaga Y."/>
            <person name="Zwiers L.-H."/>
            <person name="Turgeon B."/>
            <person name="Goodwin S."/>
            <person name="Spatafora J."/>
            <person name="Crous P."/>
            <person name="Grigoriev I."/>
        </authorList>
    </citation>
    <scope>NUCLEOTIDE SEQUENCE</scope>
    <source>
        <strain evidence="3">CBS 262.69</strain>
    </source>
</reference>
<name>A0A6G1I7K8_9PEZI</name>
<accession>A0A6G1I7K8</accession>
<dbReference type="SUPFAM" id="SSF51735">
    <property type="entry name" value="NAD(P)-binding Rossmann-fold domains"/>
    <property type="match status" value="1"/>
</dbReference>
<evidence type="ECO:0000256" key="2">
    <source>
        <dbReference type="ARBA" id="ARBA00023002"/>
    </source>
</evidence>
<dbReference type="InterPro" id="IPR002347">
    <property type="entry name" value="SDR_fam"/>
</dbReference>
<dbReference type="PRINTS" id="PR00081">
    <property type="entry name" value="GDHRDH"/>
</dbReference>
<evidence type="ECO:0000313" key="3">
    <source>
        <dbReference type="EMBL" id="KAF2404288.1"/>
    </source>
</evidence>
<dbReference type="InterPro" id="IPR051122">
    <property type="entry name" value="SDR_DHRS6-like"/>
</dbReference>
<dbReference type="AlphaFoldDB" id="A0A6G1I7K8"/>
<sequence length="343" mass="36546">MLGAPGAVVEEAAVRGIQQSRGLDMHVHICSELQPLRFQSQLTRTYTIDRRIMAPSDFDAASSVFPETIGKAKSNKRLVGRKVLIVGAGQRQIVDADPPIGNGRAIATLFAREGAAVVCLDVIREAAEATVQQIRSEGGEAYPYIFDVRDASGIPKAVADAKATLGGLDGLVLVVGISRGLPLHKITRESWDDEFAVNVRSHMLFAQSSLQTLDPGASIVILSSMAGLRANSGNPAYETSKAAQMALVRAVARAGEPQGVRANVIAPGYVDTPLGRDASRHRKGRAARVPFGRQATGWEVAYLALFLMSREASYISGQTINIDAGSLSGTDGRPMRLMGWGKL</sequence>